<evidence type="ECO:0000259" key="1">
    <source>
        <dbReference type="Pfam" id="PF05305"/>
    </source>
</evidence>
<reference evidence="2 3" key="1">
    <citation type="submission" date="2018-09" db="EMBL/GenBank/DDBJ databases">
        <authorList>
            <person name="Garlena R.A."/>
            <person name="Russell D.A."/>
            <person name="Pope W.H."/>
            <person name="Jacobs-Sera D."/>
            <person name="Hatfull G.F."/>
        </authorList>
    </citation>
    <scope>NUCLEOTIDE SEQUENCE [LARGE SCALE GENOMIC DNA]</scope>
</reference>
<feature type="domain" description="DUF732" evidence="1">
    <location>
        <begin position="35"/>
        <end position="110"/>
    </location>
</feature>
<evidence type="ECO:0000313" key="3">
    <source>
        <dbReference type="Proteomes" id="UP000278426"/>
    </source>
</evidence>
<dbReference type="EMBL" id="MH834615">
    <property type="protein sequence ID" value="AYN58215.1"/>
    <property type="molecule type" value="Genomic_DNA"/>
</dbReference>
<organism evidence="2 3">
    <name type="scientific">Mycobacterium phage KandZ</name>
    <dbReference type="NCBI Taxonomy" id="2419979"/>
    <lineage>
        <taxon>Viruses</taxon>
        <taxon>Duplodnaviria</taxon>
        <taxon>Heunggongvirae</taxon>
        <taxon>Uroviricota</taxon>
        <taxon>Caudoviricetes</taxon>
        <taxon>Dclasvirinae</taxon>
        <taxon>Plotvirus</taxon>
        <taxon>Plotvirus plot</taxon>
    </lineage>
</organism>
<protein>
    <recommendedName>
        <fullName evidence="1">DUF732 domain-containing protein</fullName>
    </recommendedName>
</protein>
<dbReference type="Pfam" id="PF05305">
    <property type="entry name" value="DUF732"/>
    <property type="match status" value="1"/>
</dbReference>
<evidence type="ECO:0000313" key="2">
    <source>
        <dbReference type="EMBL" id="AYN58215.1"/>
    </source>
</evidence>
<sequence length="146" mass="15364">MSRVEVALASVALSAAMLLSQAATVGAEPEQLSGKDQLYLTRLVIGEVPYGTAANALSIARRVCQATTGGDWDATSLGKLGQEIIRNNPKFDADSAANIMVSSMTLYCPENIPDWFHAATAKYLAEDAGVAVPVATNPGPYKPLPR</sequence>
<accession>A0A3G2KGW9</accession>
<dbReference type="Proteomes" id="UP000278426">
    <property type="component" value="Genome"/>
</dbReference>
<name>A0A3G2KGW9_9CAUD</name>
<dbReference type="InterPro" id="IPR007969">
    <property type="entry name" value="DUF732"/>
</dbReference>
<proteinExistence type="predicted"/>
<gene>
    <name evidence="2" type="primary">74</name>
    <name evidence="2" type="ORF">SEA_KANDZ_74</name>
</gene>